<organism evidence="2 3">
    <name type="scientific">Ceratocystis lukuohia</name>
    <dbReference type="NCBI Taxonomy" id="2019550"/>
    <lineage>
        <taxon>Eukaryota</taxon>
        <taxon>Fungi</taxon>
        <taxon>Dikarya</taxon>
        <taxon>Ascomycota</taxon>
        <taxon>Pezizomycotina</taxon>
        <taxon>Sordariomycetes</taxon>
        <taxon>Hypocreomycetidae</taxon>
        <taxon>Microascales</taxon>
        <taxon>Ceratocystidaceae</taxon>
        <taxon>Ceratocystis</taxon>
    </lineage>
</organism>
<feature type="compositionally biased region" description="Basic and acidic residues" evidence="1">
    <location>
        <begin position="61"/>
        <end position="87"/>
    </location>
</feature>
<evidence type="ECO:0008006" key="4">
    <source>
        <dbReference type="Google" id="ProtNLM"/>
    </source>
</evidence>
<feature type="region of interest" description="Disordered" evidence="1">
    <location>
        <begin position="789"/>
        <end position="808"/>
    </location>
</feature>
<name>A0ABR4MD15_9PEZI</name>
<dbReference type="GeneID" id="98120733"/>
<gene>
    <name evidence="2" type="ORF">HOO65_070628</name>
</gene>
<comment type="caution">
    <text evidence="2">The sequence shown here is derived from an EMBL/GenBank/DDBJ whole genome shotgun (WGS) entry which is preliminary data.</text>
</comment>
<dbReference type="RefSeq" id="XP_070857346.1">
    <property type="nucleotide sequence ID" value="XM_071004899.1"/>
</dbReference>
<feature type="region of interest" description="Disordered" evidence="1">
    <location>
        <begin position="280"/>
        <end position="305"/>
    </location>
</feature>
<dbReference type="EMBL" id="JABSNW010000007">
    <property type="protein sequence ID" value="KAL2886166.1"/>
    <property type="molecule type" value="Genomic_DNA"/>
</dbReference>
<feature type="region of interest" description="Disordered" evidence="1">
    <location>
        <begin position="488"/>
        <end position="556"/>
    </location>
</feature>
<sequence length="808" mass="89297">MENLDLTNIEALKAALVEAKALIDEKDSKLVEAKALIDEKDSKLVESKALIDEKDSKLVEAKAHADAETTRADAEKKRADAEKKRADAATAKQSLHAHIYHLYAHCFQTLRVRQKGPETTAASSTCVLGRTCPRKLLPWNEFPELHQQKFTDLSNAFGDELLLPPLSHASAVQGMAQKVSHASEIESSLFCSLVIEFPVATIASTWLEIISEEAEGVEFHPNTAYIKGIWEQVQEYRMKGSDDENSADEFLDISSIRADIPEPVTVVSAFASRGRRPSLDISNAGRNLKRPAISPPDPDRTQPIKMRSPERTIRPDVIEHKPAHVFTPDLLCSVLKDIVDSGSRIFTESIDPGASSPASGKIENLKNQEHPPRSQLVANALVQTYHYMVTLGLSYGYLSTGQATILLHINYKEPSELYFHLCVHQKDVSDIPRHGLDDSPAQDSEISSALENGIKNTPYAMVMTMIQLAFNSTNLSVQQIASMQNRLPRFHGSKKPPSDPSSGSGKGNESGNTGSSSLRNPYPQFPPPDGRSSSQHEHDPSKKKQALHVDSYDNSSTCRLPRPEYCSQRCLLGLANGGYLDQSCPNVDLHCKEPSFESSSASVHKKHQISLSQLVDIVKAQLDTNLDSDCEVQPNKSGLLGILVKLTAHPYGYTFVGKGMLNLALPFIRHELKVYDQLRPVQGEVVPVCLGHVSMQQTLNYGFQPIRQMLLLSYAGEPVMEMDYGVVNNLESRLLALGVVHGDVREANVTHDAQSGRTMLIDFHRSQIIKCPPDSWRIGYYEDTAVQKTNSGNAWDNGRPAKRVHLET</sequence>
<evidence type="ECO:0000313" key="3">
    <source>
        <dbReference type="Proteomes" id="UP001610728"/>
    </source>
</evidence>
<feature type="compositionally biased region" description="Low complexity" evidence="1">
    <location>
        <begin position="500"/>
        <end position="517"/>
    </location>
</feature>
<feature type="region of interest" description="Disordered" evidence="1">
    <location>
        <begin position="349"/>
        <end position="370"/>
    </location>
</feature>
<evidence type="ECO:0000313" key="2">
    <source>
        <dbReference type="EMBL" id="KAL2886166.1"/>
    </source>
</evidence>
<reference evidence="2 3" key="1">
    <citation type="submission" date="2020-05" db="EMBL/GenBank/DDBJ databases">
        <title>Ceratocystis lukuohia genome.</title>
        <authorList>
            <person name="Harrington T.C."/>
            <person name="Kim K."/>
            <person name="Mayers C.G."/>
        </authorList>
    </citation>
    <scope>NUCLEOTIDE SEQUENCE [LARGE SCALE GENOMIC DNA]</scope>
    <source>
        <strain evidence="2 3">C4212</strain>
    </source>
</reference>
<dbReference type="SUPFAM" id="SSF56112">
    <property type="entry name" value="Protein kinase-like (PK-like)"/>
    <property type="match status" value="1"/>
</dbReference>
<feature type="region of interest" description="Disordered" evidence="1">
    <location>
        <begin position="61"/>
        <end position="88"/>
    </location>
</feature>
<proteinExistence type="predicted"/>
<keyword evidence="3" id="KW-1185">Reference proteome</keyword>
<evidence type="ECO:0000256" key="1">
    <source>
        <dbReference type="SAM" id="MobiDB-lite"/>
    </source>
</evidence>
<dbReference type="Proteomes" id="UP001610728">
    <property type="component" value="Unassembled WGS sequence"/>
</dbReference>
<dbReference type="InterPro" id="IPR011009">
    <property type="entry name" value="Kinase-like_dom_sf"/>
</dbReference>
<accession>A0ABR4MD15</accession>
<protein>
    <recommendedName>
        <fullName evidence="4">Metalloprotease m41 ftsh</fullName>
    </recommendedName>
</protein>